<dbReference type="AlphaFoldDB" id="I1YIN4"/>
<comment type="function">
    <text evidence="2">Pyridoxal 5'-phosphate (PLP)-binding protein, which is involved in PLP homeostasis.</text>
</comment>
<dbReference type="GO" id="GO:0030170">
    <property type="term" value="F:pyridoxal phosphate binding"/>
    <property type="evidence" value="ECO:0007669"/>
    <property type="project" value="UniProtKB-UniRule"/>
</dbReference>
<dbReference type="NCBIfam" id="TIGR00044">
    <property type="entry name" value="YggS family pyridoxal phosphate-dependent enzyme"/>
    <property type="match status" value="1"/>
</dbReference>
<dbReference type="EMBL" id="CP003380">
    <property type="protein sequence ID" value="AFJ02777.1"/>
    <property type="molecule type" value="Genomic_DNA"/>
</dbReference>
<dbReference type="FunFam" id="3.20.20.10:FF:000018">
    <property type="entry name" value="Pyridoxal phosphate homeostasis protein"/>
    <property type="match status" value="1"/>
</dbReference>
<dbReference type="Pfam" id="PF01168">
    <property type="entry name" value="Ala_racemase_N"/>
    <property type="match status" value="1"/>
</dbReference>
<comment type="similarity">
    <text evidence="2 4">Belongs to the pyridoxal phosphate-binding protein YggS/PROSC family.</text>
</comment>
<name>I1YIN4_METFJ</name>
<dbReference type="RefSeq" id="WP_014704197.1">
    <property type="nucleotide sequence ID" value="NC_017856.1"/>
</dbReference>
<dbReference type="InterPro" id="IPR011078">
    <property type="entry name" value="PyrdxlP_homeostasis"/>
</dbReference>
<reference evidence="6 7" key="1">
    <citation type="journal article" date="2012" name="J. Bacteriol.">
        <title>Complete genome sequences of Methylophaga sp. strain JAM1 and Methylophaga sp. strain JAM7.</title>
        <authorList>
            <person name="Villeneuve C."/>
            <person name="Martineau C."/>
            <person name="Mauffrey F."/>
            <person name="Villemur R."/>
        </authorList>
    </citation>
    <scope>NUCLEOTIDE SEQUENCE [LARGE SCALE GENOMIC DNA]</scope>
    <source>
        <strain evidence="6 7">JAM7</strain>
    </source>
</reference>
<dbReference type="PROSITE" id="PS01211">
    <property type="entry name" value="UPF0001"/>
    <property type="match status" value="1"/>
</dbReference>
<dbReference type="PATRIC" id="fig|754477.3.peg.1606"/>
<evidence type="ECO:0000256" key="2">
    <source>
        <dbReference type="HAMAP-Rule" id="MF_02087"/>
    </source>
</evidence>
<protein>
    <recommendedName>
        <fullName evidence="2">Pyridoxal phosphate homeostasis protein</fullName>
        <shortName evidence="2">PLP homeostasis protein</shortName>
    </recommendedName>
</protein>
<dbReference type="CDD" id="cd06824">
    <property type="entry name" value="PLPDE_III_Yggs_like"/>
    <property type="match status" value="1"/>
</dbReference>
<dbReference type="Proteomes" id="UP000009145">
    <property type="component" value="Chromosome"/>
</dbReference>
<dbReference type="STRING" id="754477.Q7C_1629"/>
<feature type="domain" description="Alanine racemase N-terminal" evidence="5">
    <location>
        <begin position="7"/>
        <end position="225"/>
    </location>
</feature>
<evidence type="ECO:0000313" key="7">
    <source>
        <dbReference type="Proteomes" id="UP000009145"/>
    </source>
</evidence>
<dbReference type="PIRSF" id="PIRSF004848">
    <property type="entry name" value="YBL036c_PLPDEIII"/>
    <property type="match status" value="1"/>
</dbReference>
<comment type="cofactor">
    <cofactor evidence="3">
        <name>pyridoxal 5'-phosphate</name>
        <dbReference type="ChEBI" id="CHEBI:597326"/>
    </cofactor>
</comment>
<dbReference type="Gene3D" id="3.20.20.10">
    <property type="entry name" value="Alanine racemase"/>
    <property type="match status" value="1"/>
</dbReference>
<dbReference type="InterPro" id="IPR001608">
    <property type="entry name" value="Ala_racemase_N"/>
</dbReference>
<feature type="modified residue" description="N6-(pyridoxal phosphate)lysine" evidence="2 3">
    <location>
        <position position="35"/>
    </location>
</feature>
<evidence type="ECO:0000313" key="6">
    <source>
        <dbReference type="EMBL" id="AFJ02777.1"/>
    </source>
</evidence>
<evidence type="ECO:0000256" key="4">
    <source>
        <dbReference type="RuleBase" id="RU004514"/>
    </source>
</evidence>
<evidence type="ECO:0000256" key="1">
    <source>
        <dbReference type="ARBA" id="ARBA00022898"/>
    </source>
</evidence>
<dbReference type="HOGENOM" id="CLU_059988_0_1_6"/>
<keyword evidence="7" id="KW-1185">Reference proteome</keyword>
<dbReference type="InterPro" id="IPR029066">
    <property type="entry name" value="PLP-binding_barrel"/>
</dbReference>
<dbReference type="OrthoDB" id="9804072at2"/>
<dbReference type="PANTHER" id="PTHR10146:SF14">
    <property type="entry name" value="PYRIDOXAL PHOSPHATE HOMEOSTASIS PROTEIN"/>
    <property type="match status" value="1"/>
</dbReference>
<accession>I1YIN4</accession>
<dbReference type="PANTHER" id="PTHR10146">
    <property type="entry name" value="PROLINE SYNTHETASE CO-TRANSCRIBED BACTERIAL HOMOLOG PROTEIN"/>
    <property type="match status" value="1"/>
</dbReference>
<dbReference type="KEGG" id="mec:Q7C_1629"/>
<dbReference type="HAMAP" id="MF_02087">
    <property type="entry name" value="PLP_homeostasis"/>
    <property type="match status" value="1"/>
</dbReference>
<proteinExistence type="inferred from homology"/>
<sequence length="231" mass="25785">MDAKKRLQNVLTNIRSAEKQAGRPENDVALLAVSKTWPADVVKTLAEAGQRDFGENYLQEALTKIDLLGNENLIWHFIGPIQSNKTQDIAHHFDWVHSVDRLKIIQRLSQQRPDALPPLNVCLQVNIDQEPQKSGVTPEALPALADAVIKLPKVALRGLMVIPKVTPDESEQRRTFARTYQLYQSLQSRFKSIDTLSMGMSADMTIAIAEGSNLVRVGTALFGERHTQQTP</sequence>
<gene>
    <name evidence="6" type="ordered locus">Q7C_1629</name>
</gene>
<evidence type="ECO:0000256" key="3">
    <source>
        <dbReference type="PIRSR" id="PIRSR004848-1"/>
    </source>
</evidence>
<dbReference type="eggNOG" id="COG0325">
    <property type="taxonomic scope" value="Bacteria"/>
</dbReference>
<dbReference type="SUPFAM" id="SSF51419">
    <property type="entry name" value="PLP-binding barrel"/>
    <property type="match status" value="1"/>
</dbReference>
<organism evidence="6 7">
    <name type="scientific">Methylophaga frappieri (strain ATCC BAA-2434 / DSM 25690 / JAM7)</name>
    <dbReference type="NCBI Taxonomy" id="754477"/>
    <lineage>
        <taxon>Bacteria</taxon>
        <taxon>Pseudomonadati</taxon>
        <taxon>Pseudomonadota</taxon>
        <taxon>Gammaproteobacteria</taxon>
        <taxon>Thiotrichales</taxon>
        <taxon>Piscirickettsiaceae</taxon>
        <taxon>Methylophaga</taxon>
    </lineage>
</organism>
<keyword evidence="1 2" id="KW-0663">Pyridoxal phosphate</keyword>
<evidence type="ECO:0000259" key="5">
    <source>
        <dbReference type="Pfam" id="PF01168"/>
    </source>
</evidence>